<organism evidence="2 3">
    <name type="scientific">Geothrix edaphica</name>
    <dbReference type="NCBI Taxonomy" id="2927976"/>
    <lineage>
        <taxon>Bacteria</taxon>
        <taxon>Pseudomonadati</taxon>
        <taxon>Acidobacteriota</taxon>
        <taxon>Holophagae</taxon>
        <taxon>Holophagales</taxon>
        <taxon>Holophagaceae</taxon>
        <taxon>Geothrix</taxon>
    </lineage>
</organism>
<evidence type="ECO:0000256" key="1">
    <source>
        <dbReference type="ARBA" id="ARBA00007274"/>
    </source>
</evidence>
<dbReference type="InterPro" id="IPR011004">
    <property type="entry name" value="Trimer_LpxA-like_sf"/>
</dbReference>
<name>A0ABQ5PV22_9BACT</name>
<evidence type="ECO:0008006" key="4">
    <source>
        <dbReference type="Google" id="ProtNLM"/>
    </source>
</evidence>
<sequence length="242" mass="26685">MLGILKRLAKWVKFSVMGRRRGIRIGPRCLIGYHSELEGGNTFLAGTVFSGRLGYGSYLGEDCRIEATVGRFCSISADVATIPGRHPISEFVSTHPAFYSLKRQAGFTFAKTQAYEEYAFADPARRVGVVIGHDVLISYGVRILEGVRIGDGAILAAGALVRTDVEPYAIYGGVPARKLGQRFDDETIRQLLEIRWWDRPLDWIRDHAAAFRDVPAFLAACRVDSRSLPDTPSPDPTPSEAP</sequence>
<dbReference type="Gene3D" id="2.160.10.10">
    <property type="entry name" value="Hexapeptide repeat proteins"/>
    <property type="match status" value="1"/>
</dbReference>
<dbReference type="InterPro" id="IPR001451">
    <property type="entry name" value="Hexapep"/>
</dbReference>
<dbReference type="CDD" id="cd03349">
    <property type="entry name" value="LbH_XAT"/>
    <property type="match status" value="1"/>
</dbReference>
<dbReference type="PANTHER" id="PTHR43300">
    <property type="entry name" value="ACETYLTRANSFERASE"/>
    <property type="match status" value="1"/>
</dbReference>
<evidence type="ECO:0000313" key="3">
    <source>
        <dbReference type="Proteomes" id="UP001165044"/>
    </source>
</evidence>
<dbReference type="InterPro" id="IPR050179">
    <property type="entry name" value="Trans_hexapeptide_repeat"/>
</dbReference>
<reference evidence="2" key="1">
    <citation type="journal article" date="2023" name="Antonie Van Leeuwenhoek">
        <title>Mesoterricola silvestris gen. nov., sp. nov., Mesoterricola sediminis sp. nov., Geothrix oryzae sp. nov., Geothrix edaphica sp. nov., Geothrix rubra sp. nov., and Geothrix limicola sp. nov., six novel members of Acidobacteriota isolated from soils.</title>
        <authorList>
            <person name="Itoh H."/>
            <person name="Sugisawa Y."/>
            <person name="Mise K."/>
            <person name="Xu Z."/>
            <person name="Kuniyasu M."/>
            <person name="Ushijima N."/>
            <person name="Kawano K."/>
            <person name="Kobayashi E."/>
            <person name="Shiratori Y."/>
            <person name="Masuda Y."/>
            <person name="Senoo K."/>
        </authorList>
    </citation>
    <scope>NUCLEOTIDE SEQUENCE</scope>
    <source>
        <strain evidence="2">Red802</strain>
    </source>
</reference>
<comment type="similarity">
    <text evidence="1">Belongs to the transferase hexapeptide repeat family.</text>
</comment>
<dbReference type="SUPFAM" id="SSF51161">
    <property type="entry name" value="Trimeric LpxA-like enzymes"/>
    <property type="match status" value="1"/>
</dbReference>
<proteinExistence type="inferred from homology"/>
<accession>A0ABQ5PV22</accession>
<dbReference type="PANTHER" id="PTHR43300:SF11">
    <property type="entry name" value="ACETYLTRANSFERASE RV3034C-RELATED"/>
    <property type="match status" value="1"/>
</dbReference>
<evidence type="ECO:0000313" key="2">
    <source>
        <dbReference type="EMBL" id="GLH66286.1"/>
    </source>
</evidence>
<protein>
    <recommendedName>
        <fullName evidence="4">CatB-related O-acetyltransferase</fullName>
    </recommendedName>
</protein>
<dbReference type="Proteomes" id="UP001165044">
    <property type="component" value="Unassembled WGS sequence"/>
</dbReference>
<gene>
    <name evidence="2" type="ORF">GETHED_06500</name>
</gene>
<comment type="caution">
    <text evidence="2">The sequence shown here is derived from an EMBL/GenBank/DDBJ whole genome shotgun (WGS) entry which is preliminary data.</text>
</comment>
<keyword evidence="3" id="KW-1185">Reference proteome</keyword>
<dbReference type="RefSeq" id="WP_285606363.1">
    <property type="nucleotide sequence ID" value="NZ_BSDC01000001.1"/>
</dbReference>
<dbReference type="EMBL" id="BSDC01000001">
    <property type="protein sequence ID" value="GLH66286.1"/>
    <property type="molecule type" value="Genomic_DNA"/>
</dbReference>
<dbReference type="Pfam" id="PF00132">
    <property type="entry name" value="Hexapep"/>
    <property type="match status" value="1"/>
</dbReference>